<keyword evidence="2" id="KW-0479">Metal-binding</keyword>
<dbReference type="Proteomes" id="UP001516351">
    <property type="component" value="Unassembled WGS sequence"/>
</dbReference>
<accession>A0ABX2P7D3</accession>
<sequence length="465" mass="50075">MRVTESTETVLARVDQDLDKSLERLFALLRIPSISAQPRHAGDCRKAAEWVRDELTALGFAASLRETPGHPMVVGHDESPADGLHVLFYGHYDVQPTDPLSLWKSDPFEPSITTEADGRRIVVARGASDDKGQLLTFIEACRAWKAVHGTLPVRVSILIEGEEESGGANLMPFLKANATELKADVALICDTGMPDRKTPAITTSLRGLVGEEVEIVCATHDLHSGMFGNAARNPIELLCKALGSVRDESGHVTLPGFYDNVVVPSDTVRAQWRAIFPDDSATLAPVGLSQPAGEAGFTAIEQIWARPSYEINGISGGYEGDGFKTVLPAKAMAKVSFRLVPGQDPEAIRAAFRAHIRAVLPADAKVSFTEHGASTGFAVPEDGPLLRTALDALGEEWGVPAVSIGCGGSIPVVAEVKEALDMDSLLVGFAQDDDRIHSPNEQYGVESFHKGIRSWVRILDAFSRR</sequence>
<organism evidence="5 6">
    <name type="scientific">Asaia spathodeae</name>
    <dbReference type="NCBI Taxonomy" id="657016"/>
    <lineage>
        <taxon>Bacteria</taxon>
        <taxon>Pseudomonadati</taxon>
        <taxon>Pseudomonadota</taxon>
        <taxon>Alphaproteobacteria</taxon>
        <taxon>Acetobacterales</taxon>
        <taxon>Acetobacteraceae</taxon>
        <taxon>Asaia</taxon>
    </lineage>
</organism>
<dbReference type="Pfam" id="PF01546">
    <property type="entry name" value="Peptidase_M20"/>
    <property type="match status" value="1"/>
</dbReference>
<name>A0ABX2P7D3_9PROT</name>
<keyword evidence="6" id="KW-1185">Reference proteome</keyword>
<dbReference type="PANTHER" id="PTHR43270">
    <property type="entry name" value="BETA-ALA-HIS DIPEPTIDASE"/>
    <property type="match status" value="1"/>
</dbReference>
<dbReference type="EMBL" id="JABXXV010000008">
    <property type="protein sequence ID" value="NVN47876.1"/>
    <property type="molecule type" value="Genomic_DNA"/>
</dbReference>
<reference evidence="5 6" key="1">
    <citation type="submission" date="2020-06" db="EMBL/GenBank/DDBJ databases">
        <title>Synonyms of Asaia species.</title>
        <authorList>
            <person name="Sombolestani A."/>
        </authorList>
    </citation>
    <scope>NUCLEOTIDE SEQUENCE [LARGE SCALE GENOMIC DNA]</scope>
    <source>
        <strain evidence="5 6">LMG 27047</strain>
    </source>
</reference>
<dbReference type="Gene3D" id="3.30.70.360">
    <property type="match status" value="1"/>
</dbReference>
<evidence type="ECO:0000313" key="5">
    <source>
        <dbReference type="EMBL" id="NVN47876.1"/>
    </source>
</evidence>
<feature type="domain" description="Peptidase M20 dimerisation" evidence="4">
    <location>
        <begin position="204"/>
        <end position="363"/>
    </location>
</feature>
<gene>
    <name evidence="5" type="ORF">HW542_13825</name>
</gene>
<dbReference type="InterPro" id="IPR002933">
    <property type="entry name" value="Peptidase_M20"/>
</dbReference>
<comment type="caution">
    <text evidence="5">The sequence shown here is derived from an EMBL/GenBank/DDBJ whole genome shotgun (WGS) entry which is preliminary data.</text>
</comment>
<proteinExistence type="predicted"/>
<protein>
    <submittedName>
        <fullName evidence="5">M20/M25/M40 family metallo-hydrolase</fullName>
    </submittedName>
</protein>
<dbReference type="PANTHER" id="PTHR43270:SF12">
    <property type="entry name" value="SUCCINYL-DIAMINOPIMELATE DESUCCINYLASE"/>
    <property type="match status" value="1"/>
</dbReference>
<evidence type="ECO:0000256" key="2">
    <source>
        <dbReference type="ARBA" id="ARBA00022723"/>
    </source>
</evidence>
<keyword evidence="1" id="KW-0645">Protease</keyword>
<keyword evidence="3" id="KW-0378">Hydrolase</keyword>
<dbReference type="NCBIfam" id="NF006579">
    <property type="entry name" value="PRK09104.1"/>
    <property type="match status" value="1"/>
</dbReference>
<dbReference type="NCBIfam" id="NF005914">
    <property type="entry name" value="PRK07907.1"/>
    <property type="match status" value="1"/>
</dbReference>
<dbReference type="Gene3D" id="3.40.630.10">
    <property type="entry name" value="Zn peptidases"/>
    <property type="match status" value="1"/>
</dbReference>
<dbReference type="Pfam" id="PF07687">
    <property type="entry name" value="M20_dimer"/>
    <property type="match status" value="1"/>
</dbReference>
<dbReference type="InterPro" id="IPR051458">
    <property type="entry name" value="Cyt/Met_Dipeptidase"/>
</dbReference>
<evidence type="ECO:0000256" key="1">
    <source>
        <dbReference type="ARBA" id="ARBA00022670"/>
    </source>
</evidence>
<evidence type="ECO:0000259" key="4">
    <source>
        <dbReference type="Pfam" id="PF07687"/>
    </source>
</evidence>
<evidence type="ECO:0000256" key="3">
    <source>
        <dbReference type="ARBA" id="ARBA00022801"/>
    </source>
</evidence>
<dbReference type="SUPFAM" id="SSF53187">
    <property type="entry name" value="Zn-dependent exopeptidases"/>
    <property type="match status" value="1"/>
</dbReference>
<evidence type="ECO:0000313" key="6">
    <source>
        <dbReference type="Proteomes" id="UP001516351"/>
    </source>
</evidence>
<dbReference type="InterPro" id="IPR011650">
    <property type="entry name" value="Peptidase_M20_dimer"/>
</dbReference>